<evidence type="ECO:0000313" key="2">
    <source>
        <dbReference type="Proteomes" id="UP000291838"/>
    </source>
</evidence>
<comment type="caution">
    <text evidence="1">The sequence shown here is derived from an EMBL/GenBank/DDBJ whole genome shotgun (WGS) entry which is preliminary data.</text>
</comment>
<name>A0A4V1RJC6_9ACTN</name>
<dbReference type="AlphaFoldDB" id="A0A4V1RJC6"/>
<sequence length="173" mass="18549">MMGQDAGPTTTRKCGGQMSTRLKKLLTYDATAEAVTAMLDDQEFREAVLERQRVVRGSATVDGDVVTIEQVRSADDIPSFARSFVGDEILIVQTENWTSPTSADVRLAIPGKPGEAVGTLELAESGGSTTETVVLDISVKIPMLGGKIEKLIAGIIESALDVEQKVGREWLAR</sequence>
<dbReference type="Proteomes" id="UP000291838">
    <property type="component" value="Unassembled WGS sequence"/>
</dbReference>
<dbReference type="OrthoDB" id="3266819at2"/>
<dbReference type="Pfam" id="PF10698">
    <property type="entry name" value="DUF2505"/>
    <property type="match status" value="1"/>
</dbReference>
<keyword evidence="2" id="KW-1185">Reference proteome</keyword>
<reference evidence="1 2" key="1">
    <citation type="submission" date="2019-01" db="EMBL/GenBank/DDBJ databases">
        <title>Novel species of Nocardioides.</title>
        <authorList>
            <person name="Liu Q."/>
            <person name="Xin Y.-H."/>
        </authorList>
    </citation>
    <scope>NUCLEOTIDE SEQUENCE [LARGE SCALE GENOMIC DNA]</scope>
    <source>
        <strain evidence="1 2">HLT3-15</strain>
    </source>
</reference>
<evidence type="ECO:0000313" key="1">
    <source>
        <dbReference type="EMBL" id="RYB88312.1"/>
    </source>
</evidence>
<gene>
    <name evidence="1" type="ORF">EUA06_21735</name>
</gene>
<accession>A0A4V1RJC6</accession>
<organism evidence="1 2">
    <name type="scientific">Nocardioides glacieisoli</name>
    <dbReference type="NCBI Taxonomy" id="1168730"/>
    <lineage>
        <taxon>Bacteria</taxon>
        <taxon>Bacillati</taxon>
        <taxon>Actinomycetota</taxon>
        <taxon>Actinomycetes</taxon>
        <taxon>Propionibacteriales</taxon>
        <taxon>Nocardioidaceae</taxon>
        <taxon>Nocardioides</taxon>
    </lineage>
</organism>
<proteinExistence type="predicted"/>
<dbReference type="InterPro" id="IPR019639">
    <property type="entry name" value="DUF2505"/>
</dbReference>
<dbReference type="EMBL" id="SDWS01000017">
    <property type="protein sequence ID" value="RYB88312.1"/>
    <property type="molecule type" value="Genomic_DNA"/>
</dbReference>
<protein>
    <submittedName>
        <fullName evidence="1">DUF2505 domain-containing protein</fullName>
    </submittedName>
</protein>